<evidence type="ECO:0000256" key="1">
    <source>
        <dbReference type="SAM" id="SignalP"/>
    </source>
</evidence>
<proteinExistence type="predicted"/>
<accession>A0A1F6FGY5</accession>
<reference evidence="2 3" key="1">
    <citation type="journal article" date="2016" name="Nat. Commun.">
        <title>Thousands of microbial genomes shed light on interconnected biogeochemical processes in an aquifer system.</title>
        <authorList>
            <person name="Anantharaman K."/>
            <person name="Brown C.T."/>
            <person name="Hug L.A."/>
            <person name="Sharon I."/>
            <person name="Castelle C.J."/>
            <person name="Probst A.J."/>
            <person name="Thomas B.C."/>
            <person name="Singh A."/>
            <person name="Wilkins M.J."/>
            <person name="Karaoz U."/>
            <person name="Brodie E.L."/>
            <person name="Williams K.H."/>
            <person name="Hubbard S.S."/>
            <person name="Banfield J.F."/>
        </authorList>
    </citation>
    <scope>NUCLEOTIDE SEQUENCE [LARGE SCALE GENOMIC DNA]</scope>
</reference>
<dbReference type="STRING" id="1798525.A3G90_03570"/>
<comment type="caution">
    <text evidence="2">The sequence shown here is derived from an EMBL/GenBank/DDBJ whole genome shotgun (WGS) entry which is preliminary data.</text>
</comment>
<evidence type="ECO:0000313" key="3">
    <source>
        <dbReference type="Proteomes" id="UP000177325"/>
    </source>
</evidence>
<evidence type="ECO:0008006" key="4">
    <source>
        <dbReference type="Google" id="ProtNLM"/>
    </source>
</evidence>
<gene>
    <name evidence="2" type="ORF">A3G90_03570</name>
</gene>
<evidence type="ECO:0000313" key="2">
    <source>
        <dbReference type="EMBL" id="OGG85112.1"/>
    </source>
</evidence>
<organism evidence="2 3">
    <name type="scientific">Candidatus Kaiserbacteria bacterium RIFCSPLOWO2_12_FULL_45_26</name>
    <dbReference type="NCBI Taxonomy" id="1798525"/>
    <lineage>
        <taxon>Bacteria</taxon>
        <taxon>Candidatus Kaiseribacteriota</taxon>
    </lineage>
</organism>
<protein>
    <recommendedName>
        <fullName evidence="4">Outer membrane protein beta-barrel domain-containing protein</fullName>
    </recommendedName>
</protein>
<dbReference type="Proteomes" id="UP000177325">
    <property type="component" value="Unassembled WGS sequence"/>
</dbReference>
<sequence>MNQGKPHLMVWFFTVVVAKSSVRFAAGGVSATYKYASSEDDTYAAKNTWLTPNCMDFSIQLGGDILYF</sequence>
<dbReference type="AlphaFoldDB" id="A0A1F6FGY5"/>
<keyword evidence="1" id="KW-0732">Signal</keyword>
<feature type="signal peptide" evidence="1">
    <location>
        <begin position="1"/>
        <end position="25"/>
    </location>
</feature>
<name>A0A1F6FGY5_9BACT</name>
<dbReference type="EMBL" id="MFMM01000001">
    <property type="protein sequence ID" value="OGG85112.1"/>
    <property type="molecule type" value="Genomic_DNA"/>
</dbReference>
<feature type="chain" id="PRO_5009524350" description="Outer membrane protein beta-barrel domain-containing protein" evidence="1">
    <location>
        <begin position="26"/>
        <end position="68"/>
    </location>
</feature>